<feature type="binding site" evidence="5">
    <location>
        <position position="438"/>
    </location>
    <ligand>
        <name>S-adenosyl-L-methionine</name>
        <dbReference type="ChEBI" id="CHEBI:59789"/>
    </ligand>
</feature>
<feature type="binding site" evidence="5">
    <location>
        <begin position="390"/>
        <end position="396"/>
    </location>
    <ligand>
        <name>S-adenosyl-L-methionine</name>
        <dbReference type="ChEBI" id="CHEBI:59789"/>
    </ligand>
</feature>
<feature type="binding site" evidence="5">
    <location>
        <position position="412"/>
    </location>
    <ligand>
        <name>S-adenosyl-L-methionine</name>
        <dbReference type="ChEBI" id="CHEBI:59789"/>
    </ligand>
</feature>
<evidence type="ECO:0000256" key="4">
    <source>
        <dbReference type="ARBA" id="ARBA00022884"/>
    </source>
</evidence>
<accession>A0A7X4KKR3</accession>
<dbReference type="InterPro" id="IPR001678">
    <property type="entry name" value="MeTrfase_RsmB-F_NOP2_dom"/>
</dbReference>
<dbReference type="PANTHER" id="PTHR22807:SF61">
    <property type="entry name" value="NOL1_NOP2_SUN FAMILY PROTEIN _ ANTITERMINATION NUSB DOMAIN-CONTAINING PROTEIN"/>
    <property type="match status" value="1"/>
</dbReference>
<dbReference type="AlphaFoldDB" id="A0A7X4KKR3"/>
<dbReference type="InterPro" id="IPR029063">
    <property type="entry name" value="SAM-dependent_MTases_sf"/>
</dbReference>
<gene>
    <name evidence="8" type="primary">rsmB</name>
    <name evidence="8" type="ORF">GTP77_08470</name>
</gene>
<sequence length="560" mass="59566">MTKERPVLKLKTPAAPAKTAAGKAPYKGAPGKSAAGKPAYAKPAAAGGAKTWPAKPAAAGGQSGSPARPATPRPASGEPAETAASVWAKAAPKQRKTAPEPKFAAPRSKPEFRESHHRDLKPALQVNFQTDLRHDSLAFALLGAATAVAQVRTGMALPQALAGVFASTNAIPQARGAMQDIAYRAMRALGHSDALIAMMAPKAPEPLVAALLACALPLMQKDADGSAAYEQFTVVDQTVSAAWAHPDTERAKPMVNAVLRRFQRERAELLAAAALQPVAKWNYPQWWIDAVRTAYPDQWQAVLSTGNQPPPLTLRVNLRRSTVADYLARLEQAGIAAAQIGPQAVRLAKPVGVHLIPGFDDGVVSVQDAAAQLAAQLLDVQDGMRVLDACAAPGGKTCNILELADADVTALDADAKRLLRVGENLERLGLHATMKAADAQHPDWWDGQAYDRILADVPCTASGIVRRHPDIRWLRRKGDTLQLATLSAKILDNLWQMLAPNGKLLFVTCSLWPQESEAQAAAFAVRHGATRLDAPGQLLPTGSAEQDHDGLFYALFQKNA</sequence>
<dbReference type="Gene3D" id="3.30.70.1170">
    <property type="entry name" value="Sun protein, domain 3"/>
    <property type="match status" value="1"/>
</dbReference>
<dbReference type="GO" id="GO:0003723">
    <property type="term" value="F:RNA binding"/>
    <property type="evidence" value="ECO:0007669"/>
    <property type="project" value="UniProtKB-UniRule"/>
</dbReference>
<feature type="region of interest" description="Disordered" evidence="6">
    <location>
        <begin position="1"/>
        <end position="118"/>
    </location>
</feature>
<dbReference type="GO" id="GO:0008649">
    <property type="term" value="F:rRNA methyltransferase activity"/>
    <property type="evidence" value="ECO:0007669"/>
    <property type="project" value="InterPro"/>
</dbReference>
<evidence type="ECO:0000256" key="1">
    <source>
        <dbReference type="ARBA" id="ARBA00022603"/>
    </source>
</evidence>
<feature type="binding site" evidence="5">
    <location>
        <position position="456"/>
    </location>
    <ligand>
        <name>S-adenosyl-L-methionine</name>
        <dbReference type="ChEBI" id="CHEBI:59789"/>
    </ligand>
</feature>
<dbReference type="Gene3D" id="3.40.50.150">
    <property type="entry name" value="Vaccinia Virus protein VP39"/>
    <property type="match status" value="1"/>
</dbReference>
<dbReference type="SUPFAM" id="SSF48013">
    <property type="entry name" value="NusB-like"/>
    <property type="match status" value="1"/>
</dbReference>
<keyword evidence="1 5" id="KW-0489">Methyltransferase</keyword>
<feature type="compositionally biased region" description="Basic and acidic residues" evidence="6">
    <location>
        <begin position="108"/>
        <end position="118"/>
    </location>
</feature>
<keyword evidence="4 5" id="KW-0694">RNA-binding</keyword>
<dbReference type="SUPFAM" id="SSF53335">
    <property type="entry name" value="S-adenosyl-L-methionine-dependent methyltransferases"/>
    <property type="match status" value="1"/>
</dbReference>
<dbReference type="PROSITE" id="PS51686">
    <property type="entry name" value="SAM_MT_RSMB_NOP"/>
    <property type="match status" value="1"/>
</dbReference>
<evidence type="ECO:0000256" key="2">
    <source>
        <dbReference type="ARBA" id="ARBA00022679"/>
    </source>
</evidence>
<dbReference type="InterPro" id="IPR023267">
    <property type="entry name" value="RCMT"/>
</dbReference>
<dbReference type="NCBIfam" id="TIGR00563">
    <property type="entry name" value="rsmB"/>
    <property type="match status" value="1"/>
</dbReference>
<comment type="caution">
    <text evidence="8">The sequence shown here is derived from an EMBL/GenBank/DDBJ whole genome shotgun (WGS) entry which is preliminary data.</text>
</comment>
<dbReference type="Proteomes" id="UP000450676">
    <property type="component" value="Unassembled WGS sequence"/>
</dbReference>
<keyword evidence="2 5" id="KW-0808">Transferase</keyword>
<dbReference type="NCBIfam" id="NF008149">
    <property type="entry name" value="PRK10901.1"/>
    <property type="match status" value="1"/>
</dbReference>
<dbReference type="Gene3D" id="1.10.287.730">
    <property type="entry name" value="Helix hairpin bin"/>
    <property type="match status" value="1"/>
</dbReference>
<feature type="compositionally biased region" description="Low complexity" evidence="6">
    <location>
        <begin position="13"/>
        <end position="77"/>
    </location>
</feature>
<dbReference type="CDD" id="cd02440">
    <property type="entry name" value="AdoMet_MTases"/>
    <property type="match status" value="1"/>
</dbReference>
<keyword evidence="3 5" id="KW-0949">S-adenosyl-L-methionine</keyword>
<keyword evidence="9" id="KW-1185">Reference proteome</keyword>
<evidence type="ECO:0000256" key="3">
    <source>
        <dbReference type="ARBA" id="ARBA00022691"/>
    </source>
</evidence>
<dbReference type="EMBL" id="WWCU01000006">
    <property type="protein sequence ID" value="MYN07374.1"/>
    <property type="molecule type" value="Genomic_DNA"/>
</dbReference>
<evidence type="ECO:0000256" key="5">
    <source>
        <dbReference type="PROSITE-ProRule" id="PRU01023"/>
    </source>
</evidence>
<dbReference type="Pfam" id="PF22458">
    <property type="entry name" value="RsmF-B_ferredox"/>
    <property type="match status" value="1"/>
</dbReference>
<dbReference type="InterPro" id="IPR054728">
    <property type="entry name" value="RsmB-like_ferredoxin"/>
</dbReference>
<comment type="similarity">
    <text evidence="5">Belongs to the class I-like SAM-binding methyltransferase superfamily. RsmB/NOP family.</text>
</comment>
<dbReference type="Pfam" id="PF01189">
    <property type="entry name" value="Methyltr_RsmB-F"/>
    <property type="match status" value="1"/>
</dbReference>
<feature type="active site" description="Nucleophile" evidence="5">
    <location>
        <position position="509"/>
    </location>
</feature>
<dbReference type="Gene3D" id="1.10.940.10">
    <property type="entry name" value="NusB-like"/>
    <property type="match status" value="1"/>
</dbReference>
<dbReference type="InterPro" id="IPR035926">
    <property type="entry name" value="NusB-like_sf"/>
</dbReference>
<proteinExistence type="inferred from homology"/>
<evidence type="ECO:0000313" key="9">
    <source>
        <dbReference type="Proteomes" id="UP000450676"/>
    </source>
</evidence>
<dbReference type="PRINTS" id="PR02008">
    <property type="entry name" value="RCMTFAMILY"/>
</dbReference>
<organism evidence="8 9">
    <name type="scientific">Pseudoduganella aquatica</name>
    <dbReference type="NCBI Taxonomy" id="2660641"/>
    <lineage>
        <taxon>Bacteria</taxon>
        <taxon>Pseudomonadati</taxon>
        <taxon>Pseudomonadota</taxon>
        <taxon>Betaproteobacteria</taxon>
        <taxon>Burkholderiales</taxon>
        <taxon>Oxalobacteraceae</taxon>
        <taxon>Telluria group</taxon>
        <taxon>Pseudoduganella</taxon>
    </lineage>
</organism>
<evidence type="ECO:0000256" key="6">
    <source>
        <dbReference type="SAM" id="MobiDB-lite"/>
    </source>
</evidence>
<protein>
    <submittedName>
        <fullName evidence="8">16S rRNA (Cytosine(967)-C(5))-methyltransferase RsmB</fullName>
        <ecNumber evidence="8">2.1.1.176</ecNumber>
    </submittedName>
</protein>
<reference evidence="8 9" key="1">
    <citation type="submission" date="2019-12" db="EMBL/GenBank/DDBJ databases">
        <title>Novel species isolated from a subtropical stream in China.</title>
        <authorList>
            <person name="Lu H."/>
        </authorList>
    </citation>
    <scope>NUCLEOTIDE SEQUENCE [LARGE SCALE GENOMIC DNA]</scope>
    <source>
        <strain evidence="8 9">FT127W</strain>
    </source>
</reference>
<dbReference type="InterPro" id="IPR004573">
    <property type="entry name" value="rRNA_ssu_MeTfrase_B"/>
</dbReference>
<feature type="domain" description="SAM-dependent MTase RsmB/NOP-type" evidence="7">
    <location>
        <begin position="302"/>
        <end position="559"/>
    </location>
</feature>
<evidence type="ECO:0000313" key="8">
    <source>
        <dbReference type="EMBL" id="MYN07374.1"/>
    </source>
</evidence>
<name>A0A7X4KKR3_9BURK</name>
<evidence type="ECO:0000259" key="7">
    <source>
        <dbReference type="PROSITE" id="PS51686"/>
    </source>
</evidence>
<dbReference type="InterPro" id="IPR049560">
    <property type="entry name" value="MeTrfase_RsmB-F_NOP2_cat"/>
</dbReference>
<dbReference type="EC" id="2.1.1.176" evidence="8"/>
<dbReference type="PANTHER" id="PTHR22807">
    <property type="entry name" value="NOP2 YEAST -RELATED NOL1/NOP2/FMU SUN DOMAIN-CONTAINING"/>
    <property type="match status" value="1"/>
</dbReference>